<dbReference type="InterPro" id="IPR042150">
    <property type="entry name" value="MmRce1-like"/>
</dbReference>
<dbReference type="PANTHER" id="PTHR35797:SF1">
    <property type="entry name" value="PROTEASE"/>
    <property type="match status" value="1"/>
</dbReference>
<feature type="transmembrane region" description="Helical" evidence="1">
    <location>
        <begin position="113"/>
        <end position="133"/>
    </location>
</feature>
<dbReference type="GO" id="GO:0004175">
    <property type="term" value="F:endopeptidase activity"/>
    <property type="evidence" value="ECO:0007669"/>
    <property type="project" value="UniProtKB-ARBA"/>
</dbReference>
<dbReference type="EMBL" id="QMAP01000001">
    <property type="protein sequence ID" value="RXI50409.1"/>
    <property type="molecule type" value="Genomic_DNA"/>
</dbReference>
<gene>
    <name evidence="4" type="ORF">DP130_00085</name>
    <name evidence="3" type="ORF">K234311028_06330</name>
</gene>
<protein>
    <recommendedName>
        <fullName evidence="2">CAAX prenyl protease 2/Lysostaphin resistance protein A-like domain-containing protein</fullName>
    </recommendedName>
</protein>
<evidence type="ECO:0000313" key="6">
    <source>
        <dbReference type="Proteomes" id="UP001321763"/>
    </source>
</evidence>
<dbReference type="RefSeq" id="WP_129029528.1">
    <property type="nucleotide sequence ID" value="NZ_AP026808.1"/>
</dbReference>
<evidence type="ECO:0000313" key="4">
    <source>
        <dbReference type="EMBL" id="RXI50409.1"/>
    </source>
</evidence>
<feature type="transmembrane region" description="Helical" evidence="1">
    <location>
        <begin position="171"/>
        <end position="193"/>
    </location>
</feature>
<evidence type="ECO:0000313" key="5">
    <source>
        <dbReference type="Proteomes" id="UP000290921"/>
    </source>
</evidence>
<proteinExistence type="predicted"/>
<dbReference type="EMBL" id="AP026818">
    <property type="protein sequence ID" value="BDR80387.1"/>
    <property type="molecule type" value="Genomic_DNA"/>
</dbReference>
<reference evidence="3 6" key="2">
    <citation type="submission" date="2022-09" db="EMBL/GenBank/DDBJ databases">
        <title>complete genome sequences of Clostridium tetani str. KHSU-234311-028 isolated from soil.</title>
        <authorList>
            <person name="Sekizuka T."/>
            <person name="Shitada C."/>
            <person name="Takahashi M."/>
            <person name="Kuroda M."/>
        </authorList>
    </citation>
    <scope>NUCLEOTIDE SEQUENCE [LARGE SCALE GENOMIC DNA]</scope>
    <source>
        <strain evidence="3 6">KHSU-234311-028</strain>
    </source>
</reference>
<keyword evidence="1" id="KW-0472">Membrane</keyword>
<dbReference type="Proteomes" id="UP001321763">
    <property type="component" value="Chromosome"/>
</dbReference>
<sequence length="245" mass="27827">MKKSSNQFLLISFIISYICFGVIVYSKIVFKDIFSNPLYLSFFILGCLGPLISTFIVYALNKKTLGGIRGFTAKLKKVTAPKAIVLIPIFLITHYGFAILLKNVYKYGNIIDFFRYLPIMIVILGSQEIGWRGIVQPNYEERNGFWKSCIATGLFWSLWFLPLIYIPNFIILPQFYAQFAAYLVGISILLTALYKSSGSIMYCVMLSSFIFALFPVITLKQSFMLVGIALVDAMVSNTFKDKTFI</sequence>
<dbReference type="Pfam" id="PF02517">
    <property type="entry name" value="Rce1-like"/>
    <property type="match status" value="1"/>
</dbReference>
<dbReference type="GO" id="GO:0080120">
    <property type="term" value="P:CAAX-box protein maturation"/>
    <property type="evidence" value="ECO:0007669"/>
    <property type="project" value="UniProtKB-ARBA"/>
</dbReference>
<evidence type="ECO:0000256" key="1">
    <source>
        <dbReference type="SAM" id="Phobius"/>
    </source>
</evidence>
<keyword evidence="1" id="KW-1133">Transmembrane helix</keyword>
<dbReference type="InterPro" id="IPR003675">
    <property type="entry name" value="Rce1/LyrA-like_dom"/>
</dbReference>
<name>A0A4Q0VGF0_CLOTA</name>
<evidence type="ECO:0000313" key="3">
    <source>
        <dbReference type="EMBL" id="BDR80387.1"/>
    </source>
</evidence>
<feature type="transmembrane region" description="Helical" evidence="1">
    <location>
        <begin position="7"/>
        <end position="26"/>
    </location>
</feature>
<feature type="transmembrane region" description="Helical" evidence="1">
    <location>
        <begin position="38"/>
        <end position="60"/>
    </location>
</feature>
<reference evidence="4 5" key="1">
    <citation type="submission" date="2018-06" db="EMBL/GenBank/DDBJ databases">
        <title>Genome conservation of Clostridium tetani.</title>
        <authorList>
            <person name="Bruggemann H."/>
            <person name="Popoff M.R."/>
        </authorList>
    </citation>
    <scope>NUCLEOTIDE SEQUENCE [LARGE SCALE GENOMIC DNA]</scope>
    <source>
        <strain evidence="4 5">2017.061</strain>
    </source>
</reference>
<dbReference type="Proteomes" id="UP000290921">
    <property type="component" value="Unassembled WGS sequence"/>
</dbReference>
<dbReference type="AlphaFoldDB" id="A0A4Q0VGF0"/>
<keyword evidence="1" id="KW-0812">Transmembrane</keyword>
<organism evidence="4 5">
    <name type="scientific">Clostridium tetani</name>
    <dbReference type="NCBI Taxonomy" id="1513"/>
    <lineage>
        <taxon>Bacteria</taxon>
        <taxon>Bacillati</taxon>
        <taxon>Bacillota</taxon>
        <taxon>Clostridia</taxon>
        <taxon>Eubacteriales</taxon>
        <taxon>Clostridiaceae</taxon>
        <taxon>Clostridium</taxon>
    </lineage>
</organism>
<evidence type="ECO:0000259" key="2">
    <source>
        <dbReference type="Pfam" id="PF02517"/>
    </source>
</evidence>
<feature type="transmembrane region" description="Helical" evidence="1">
    <location>
        <begin position="145"/>
        <end position="165"/>
    </location>
</feature>
<accession>A0A4Q0VGF0</accession>
<feature type="transmembrane region" description="Helical" evidence="1">
    <location>
        <begin position="80"/>
        <end position="101"/>
    </location>
</feature>
<dbReference type="PANTHER" id="PTHR35797">
    <property type="entry name" value="PROTEASE-RELATED"/>
    <property type="match status" value="1"/>
</dbReference>
<feature type="domain" description="CAAX prenyl protease 2/Lysostaphin resistance protein A-like" evidence="2">
    <location>
        <begin position="114"/>
        <end position="206"/>
    </location>
</feature>